<organism evidence="1 2">
    <name type="scientific">Tenacibaculum geojense</name>
    <dbReference type="NCBI Taxonomy" id="915352"/>
    <lineage>
        <taxon>Bacteria</taxon>
        <taxon>Pseudomonadati</taxon>
        <taxon>Bacteroidota</taxon>
        <taxon>Flavobacteriia</taxon>
        <taxon>Flavobacteriales</taxon>
        <taxon>Flavobacteriaceae</taxon>
        <taxon>Tenacibaculum</taxon>
    </lineage>
</organism>
<dbReference type="EMBL" id="JBHTJR010000045">
    <property type="protein sequence ID" value="MFD0993352.1"/>
    <property type="molecule type" value="Genomic_DNA"/>
</dbReference>
<protein>
    <submittedName>
        <fullName evidence="1">GLPGLI family protein</fullName>
    </submittedName>
</protein>
<evidence type="ECO:0000313" key="2">
    <source>
        <dbReference type="Proteomes" id="UP001597062"/>
    </source>
</evidence>
<name>A0ABW3JS93_9FLAO</name>
<sequence>MKHLFIFLLFTSIAVSSQNSKITYSANLHNPKKSKADFIKTHTKNASYMKFELLFNKEKSYFKYIENLLIDNSLDTTISTSPKLTRVLLGYYSPFYQNQKKQSYYTKLLDYQHYNVSQVKKTTNWVITEEQKNIKGYVCKKAYNKIFNKRSGKYITNYAWFTEEIPHSYGPIGFGGLPGVILEFHKGKTASYYAEKIIINSCTDIPLDLPQGQELSSDEMTKMMRIKRYRDESS</sequence>
<keyword evidence="2" id="KW-1185">Reference proteome</keyword>
<dbReference type="Proteomes" id="UP001597062">
    <property type="component" value="Unassembled WGS sequence"/>
</dbReference>
<accession>A0ABW3JS93</accession>
<proteinExistence type="predicted"/>
<gene>
    <name evidence="1" type="ORF">ACFQ1U_09065</name>
</gene>
<evidence type="ECO:0000313" key="1">
    <source>
        <dbReference type="EMBL" id="MFD0993352.1"/>
    </source>
</evidence>
<dbReference type="NCBIfam" id="TIGR01200">
    <property type="entry name" value="GLPGLI"/>
    <property type="match status" value="1"/>
</dbReference>
<dbReference type="InterPro" id="IPR005901">
    <property type="entry name" value="GLPGLI"/>
</dbReference>
<dbReference type="Pfam" id="PF09697">
    <property type="entry name" value="Porph_ging"/>
    <property type="match status" value="1"/>
</dbReference>
<reference evidence="2" key="1">
    <citation type="journal article" date="2019" name="Int. J. Syst. Evol. Microbiol.">
        <title>The Global Catalogue of Microorganisms (GCM) 10K type strain sequencing project: providing services to taxonomists for standard genome sequencing and annotation.</title>
        <authorList>
            <consortium name="The Broad Institute Genomics Platform"/>
            <consortium name="The Broad Institute Genome Sequencing Center for Infectious Disease"/>
            <person name="Wu L."/>
            <person name="Ma J."/>
        </authorList>
    </citation>
    <scope>NUCLEOTIDE SEQUENCE [LARGE SCALE GENOMIC DNA]</scope>
    <source>
        <strain evidence="2">CCUG 60527</strain>
    </source>
</reference>
<dbReference type="RefSeq" id="WP_386107516.1">
    <property type="nucleotide sequence ID" value="NZ_JBHTJR010000045.1"/>
</dbReference>
<comment type="caution">
    <text evidence="1">The sequence shown here is derived from an EMBL/GenBank/DDBJ whole genome shotgun (WGS) entry which is preliminary data.</text>
</comment>